<proteinExistence type="inferred from homology"/>
<reference evidence="15" key="1">
    <citation type="journal article" date="2014" name="Int. J. Syst. Evol. Microbiol.">
        <title>Complete genome sequence of Corynebacterium casei LMG S-19264T (=DSM 44701T), isolated from a smear-ripened cheese.</title>
        <authorList>
            <consortium name="US DOE Joint Genome Institute (JGI-PGF)"/>
            <person name="Walter F."/>
            <person name="Albersmeier A."/>
            <person name="Kalinowski J."/>
            <person name="Ruckert C."/>
        </authorList>
    </citation>
    <scope>NUCLEOTIDE SEQUENCE</scope>
    <source>
        <strain evidence="15">CGMCC 1.15758</strain>
    </source>
</reference>
<keyword evidence="9 12" id="KW-0238">DNA-binding</keyword>
<keyword evidence="5 12" id="KW-0378">Hydrolase</keyword>
<feature type="binding site" evidence="12">
    <location>
        <position position="462"/>
    </location>
    <ligand>
        <name>Zn(2+)</name>
        <dbReference type="ChEBI" id="CHEBI:29105"/>
        <label>2</label>
    </ligand>
</feature>
<dbReference type="SMART" id="SM00490">
    <property type="entry name" value="HELICc"/>
    <property type="match status" value="1"/>
</dbReference>
<feature type="domain" description="Helicase ATP-binding" evidence="13">
    <location>
        <begin position="207"/>
        <end position="373"/>
    </location>
</feature>
<sequence>MAIVRVLVHGPFTDGLDYLYSVSTPPIPFTRVIVPLGTRKVIGVISEINPKVSLPKDKLKSIVKVLDQKPLLSTPAIDLIKWLAHYYQCTLYQSLRLSLPKHYLQKEQPECAKQIIYTLNNTDRNDFKPAKNAHKQHKALALLREHGSVSHDTFISHEITLTTIKSLINKNIITQSKHRLFPTTHATTAITPRTLTNAQQSAVDAICQHLHHFKTFLLFGVTGSGKTEVYIEAIKPVIQSGKQVLVLVPEINLTPQTLMRFEQNFNEPIAAIHSQLTDQARFELFVKVQNAEINIIIATRSGLLFDTPNLGMIIVDEEHDASYKQQNIPTYHARDIAIVKAQKYNIPIILGSGTPSLESYYHASNGKYHLLTLKNRALNQISNQVHIINLQKSKTQAGLSPILIDKIKQTIANNEQVLLFINRRGFAHSLICQDCGWCANCNQCEKPYTLHTKPQHLACHFCGKAREIILQCPNCQSHNLSDIGQGTEKLEDELTALLPNAHIARLDRSSTQKKGALEDVLNDIKSQHIDIIVGTQMIAKGHDFQNVSLVGIINADAGFYSQDFHAVERTAQLIIQVAGRTGRGSKPGDVYIQTYQPDNPILQLILQTDYKKFLEHSLETRKLLSYPPFSYQAYIYAQASKTQTCTHALQQLNHALVNCNEQKKLHCQISHVLPAINIKQAGHYRFMLMLTAGTRKQLKQLLNAVSNDIKLARKKVKITIDIDPIDIK</sequence>
<dbReference type="InterPro" id="IPR041222">
    <property type="entry name" value="PriA_3primeBD"/>
</dbReference>
<feature type="binding site" evidence="12">
    <location>
        <position position="475"/>
    </location>
    <ligand>
        <name>Zn(2+)</name>
        <dbReference type="ChEBI" id="CHEBI:29105"/>
        <label>1</label>
    </ligand>
</feature>
<evidence type="ECO:0000256" key="8">
    <source>
        <dbReference type="ARBA" id="ARBA00022840"/>
    </source>
</evidence>
<dbReference type="HAMAP" id="MF_00983">
    <property type="entry name" value="PriA"/>
    <property type="match status" value="1"/>
</dbReference>
<dbReference type="NCBIfam" id="TIGR00595">
    <property type="entry name" value="priA"/>
    <property type="match status" value="1"/>
</dbReference>
<dbReference type="InterPro" id="IPR014001">
    <property type="entry name" value="Helicase_ATP-bd"/>
</dbReference>
<dbReference type="InterPro" id="IPR042115">
    <property type="entry name" value="PriA_3primeBD_sf"/>
</dbReference>
<dbReference type="PANTHER" id="PTHR30580">
    <property type="entry name" value="PRIMOSOMAL PROTEIN N"/>
    <property type="match status" value="1"/>
</dbReference>
<dbReference type="Gene3D" id="3.40.1440.60">
    <property type="entry name" value="PriA, 3(prime) DNA-binding domain"/>
    <property type="match status" value="1"/>
</dbReference>
<keyword evidence="1 12" id="KW-0639">Primosome</keyword>
<dbReference type="Pfam" id="PF00271">
    <property type="entry name" value="Helicase_C"/>
    <property type="match status" value="1"/>
</dbReference>
<organism evidence="15 16">
    <name type="scientific">Cysteiniphilum litorale</name>
    <dbReference type="NCBI Taxonomy" id="2056700"/>
    <lineage>
        <taxon>Bacteria</taxon>
        <taxon>Pseudomonadati</taxon>
        <taxon>Pseudomonadota</taxon>
        <taxon>Gammaproteobacteria</taxon>
        <taxon>Thiotrichales</taxon>
        <taxon>Fastidiosibacteraceae</taxon>
        <taxon>Cysteiniphilum</taxon>
    </lineage>
</organism>
<dbReference type="EMBL" id="BMJS01000031">
    <property type="protein sequence ID" value="GGG04404.1"/>
    <property type="molecule type" value="Genomic_DNA"/>
</dbReference>
<evidence type="ECO:0000256" key="6">
    <source>
        <dbReference type="ARBA" id="ARBA00022806"/>
    </source>
</evidence>
<dbReference type="Gene3D" id="3.40.50.300">
    <property type="entry name" value="P-loop containing nucleotide triphosphate hydrolases"/>
    <property type="match status" value="2"/>
</dbReference>
<dbReference type="Proteomes" id="UP000636949">
    <property type="component" value="Unassembled WGS sequence"/>
</dbReference>
<feature type="binding site" evidence="12">
    <location>
        <position position="432"/>
    </location>
    <ligand>
        <name>Zn(2+)</name>
        <dbReference type="ChEBI" id="CHEBI:29105"/>
        <label>1</label>
    </ligand>
</feature>
<feature type="binding site" evidence="12">
    <location>
        <position position="441"/>
    </location>
    <ligand>
        <name>Zn(2+)</name>
        <dbReference type="ChEBI" id="CHEBI:29105"/>
        <label>2</label>
    </ligand>
</feature>
<dbReference type="PANTHER" id="PTHR30580:SF0">
    <property type="entry name" value="PRIMOSOMAL PROTEIN N"/>
    <property type="match status" value="1"/>
</dbReference>
<feature type="binding site" evidence="12">
    <location>
        <position position="444"/>
    </location>
    <ligand>
        <name>Zn(2+)</name>
        <dbReference type="ChEBI" id="CHEBI:29105"/>
        <label>2</label>
    </ligand>
</feature>
<dbReference type="GO" id="GO:0006302">
    <property type="term" value="P:double-strand break repair"/>
    <property type="evidence" value="ECO:0007669"/>
    <property type="project" value="InterPro"/>
</dbReference>
<dbReference type="GO" id="GO:1990077">
    <property type="term" value="C:primosome complex"/>
    <property type="evidence" value="ECO:0007669"/>
    <property type="project" value="UniProtKB-UniRule"/>
</dbReference>
<keyword evidence="8 12" id="KW-0067">ATP-binding</keyword>
<dbReference type="InterPro" id="IPR005259">
    <property type="entry name" value="PriA"/>
</dbReference>
<dbReference type="PROSITE" id="PS51194">
    <property type="entry name" value="HELICASE_CTER"/>
    <property type="match status" value="1"/>
</dbReference>
<dbReference type="Pfam" id="PF17764">
    <property type="entry name" value="PriA_3primeBD"/>
    <property type="match status" value="1"/>
</dbReference>
<dbReference type="InterPro" id="IPR001650">
    <property type="entry name" value="Helicase_C-like"/>
</dbReference>
<dbReference type="InterPro" id="IPR027417">
    <property type="entry name" value="P-loop_NTPase"/>
</dbReference>
<dbReference type="GO" id="GO:0006269">
    <property type="term" value="P:DNA replication, synthesis of primer"/>
    <property type="evidence" value="ECO:0007669"/>
    <property type="project" value="UniProtKB-KW"/>
</dbReference>
<evidence type="ECO:0000259" key="13">
    <source>
        <dbReference type="PROSITE" id="PS51192"/>
    </source>
</evidence>
<dbReference type="GO" id="GO:0008270">
    <property type="term" value="F:zinc ion binding"/>
    <property type="evidence" value="ECO:0007669"/>
    <property type="project" value="UniProtKB-UniRule"/>
</dbReference>
<evidence type="ECO:0000256" key="4">
    <source>
        <dbReference type="ARBA" id="ARBA00022741"/>
    </source>
</evidence>
<reference evidence="15" key="2">
    <citation type="submission" date="2020-09" db="EMBL/GenBank/DDBJ databases">
        <authorList>
            <person name="Sun Q."/>
            <person name="Zhou Y."/>
        </authorList>
    </citation>
    <scope>NUCLEOTIDE SEQUENCE</scope>
    <source>
        <strain evidence="15">CGMCC 1.15758</strain>
    </source>
</reference>
<dbReference type="Pfam" id="PF18074">
    <property type="entry name" value="PriA_C"/>
    <property type="match status" value="1"/>
</dbReference>
<keyword evidence="2 12" id="KW-0235">DNA replication</keyword>
<dbReference type="GO" id="GO:0006310">
    <property type="term" value="P:DNA recombination"/>
    <property type="evidence" value="ECO:0007669"/>
    <property type="project" value="InterPro"/>
</dbReference>
<dbReference type="CDD" id="cd17929">
    <property type="entry name" value="DEXHc_priA"/>
    <property type="match status" value="1"/>
</dbReference>
<dbReference type="SUPFAM" id="SSF52540">
    <property type="entry name" value="P-loop containing nucleoside triphosphate hydrolases"/>
    <property type="match status" value="1"/>
</dbReference>
<comment type="cofactor">
    <cofactor evidence="12">
        <name>Zn(2+)</name>
        <dbReference type="ChEBI" id="CHEBI:29105"/>
    </cofactor>
    <text evidence="12">Binds 2 zinc ions per subunit.</text>
</comment>
<evidence type="ECO:0000256" key="1">
    <source>
        <dbReference type="ARBA" id="ARBA00022515"/>
    </source>
</evidence>
<feature type="binding site" evidence="12">
    <location>
        <position position="472"/>
    </location>
    <ligand>
        <name>Zn(2+)</name>
        <dbReference type="ChEBI" id="CHEBI:29105"/>
        <label>1</label>
    </ligand>
</feature>
<dbReference type="InterPro" id="IPR006935">
    <property type="entry name" value="Helicase/UvrB_N"/>
</dbReference>
<feature type="binding site" evidence="12">
    <location>
        <position position="459"/>
    </location>
    <ligand>
        <name>Zn(2+)</name>
        <dbReference type="ChEBI" id="CHEBI:29105"/>
        <label>2</label>
    </ligand>
</feature>
<dbReference type="GO" id="GO:0043138">
    <property type="term" value="F:3'-5' DNA helicase activity"/>
    <property type="evidence" value="ECO:0007669"/>
    <property type="project" value="UniProtKB-EC"/>
</dbReference>
<dbReference type="PROSITE" id="PS51192">
    <property type="entry name" value="HELICASE_ATP_BIND_1"/>
    <property type="match status" value="1"/>
</dbReference>
<evidence type="ECO:0000313" key="15">
    <source>
        <dbReference type="EMBL" id="GGG04404.1"/>
    </source>
</evidence>
<dbReference type="Pfam" id="PF04851">
    <property type="entry name" value="ResIII"/>
    <property type="match status" value="1"/>
</dbReference>
<evidence type="ECO:0000256" key="11">
    <source>
        <dbReference type="ARBA" id="ARBA00048988"/>
    </source>
</evidence>
<dbReference type="FunFam" id="3.40.50.300:FF:000489">
    <property type="entry name" value="Primosome assembly protein PriA"/>
    <property type="match status" value="1"/>
</dbReference>
<dbReference type="EC" id="5.6.2.4" evidence="12"/>
<comment type="catalytic activity">
    <reaction evidence="12">
        <text>Couples ATP hydrolysis with the unwinding of duplex DNA by translocating in the 3'-5' direction.</text>
        <dbReference type="EC" id="5.6.2.4"/>
    </reaction>
</comment>
<evidence type="ECO:0000256" key="12">
    <source>
        <dbReference type="HAMAP-Rule" id="MF_00983"/>
    </source>
</evidence>
<evidence type="ECO:0000256" key="9">
    <source>
        <dbReference type="ARBA" id="ARBA00023125"/>
    </source>
</evidence>
<accession>A0A8J2Z621</accession>
<evidence type="ECO:0000256" key="7">
    <source>
        <dbReference type="ARBA" id="ARBA00022833"/>
    </source>
</evidence>
<keyword evidence="7 12" id="KW-0862">Zinc</keyword>
<keyword evidence="3 12" id="KW-0479">Metal-binding</keyword>
<dbReference type="InterPro" id="IPR041236">
    <property type="entry name" value="PriA_C"/>
</dbReference>
<feature type="binding site" evidence="12">
    <location>
        <position position="435"/>
    </location>
    <ligand>
        <name>Zn(2+)</name>
        <dbReference type="ChEBI" id="CHEBI:29105"/>
        <label>1</label>
    </ligand>
</feature>
<comment type="subunit">
    <text evidence="12">Component of the replication restart primosome.</text>
</comment>
<gene>
    <name evidence="12 15" type="primary">priA</name>
    <name evidence="15" type="ORF">GCM10010995_22390</name>
</gene>
<dbReference type="CDD" id="cd18804">
    <property type="entry name" value="SF2_C_priA"/>
    <property type="match status" value="1"/>
</dbReference>
<comment type="similarity">
    <text evidence="12">Belongs to the helicase family. PriA subfamily.</text>
</comment>
<dbReference type="RefSeq" id="WP_117003560.1">
    <property type="nucleotide sequence ID" value="NZ_BMJS01000031.1"/>
</dbReference>
<keyword evidence="4 12" id="KW-0547">Nucleotide-binding</keyword>
<evidence type="ECO:0000313" key="16">
    <source>
        <dbReference type="Proteomes" id="UP000636949"/>
    </source>
</evidence>
<dbReference type="OrthoDB" id="9759544at2"/>
<keyword evidence="10 12" id="KW-0413">Isomerase</keyword>
<dbReference type="SMART" id="SM00487">
    <property type="entry name" value="DEXDc"/>
    <property type="match status" value="1"/>
</dbReference>
<evidence type="ECO:0000256" key="2">
    <source>
        <dbReference type="ARBA" id="ARBA00022705"/>
    </source>
</evidence>
<keyword evidence="6 12" id="KW-0347">Helicase</keyword>
<name>A0A8J2Z621_9GAMM</name>
<feature type="domain" description="Helicase C-terminal" evidence="14">
    <location>
        <begin position="457"/>
        <end position="624"/>
    </location>
</feature>
<dbReference type="GO" id="GO:0003677">
    <property type="term" value="F:DNA binding"/>
    <property type="evidence" value="ECO:0007669"/>
    <property type="project" value="UniProtKB-UniRule"/>
</dbReference>
<dbReference type="NCBIfam" id="NF004067">
    <property type="entry name" value="PRK05580.1-4"/>
    <property type="match status" value="1"/>
</dbReference>
<dbReference type="AlphaFoldDB" id="A0A8J2Z621"/>
<dbReference type="GO" id="GO:0005524">
    <property type="term" value="F:ATP binding"/>
    <property type="evidence" value="ECO:0007669"/>
    <property type="project" value="UniProtKB-UniRule"/>
</dbReference>
<evidence type="ECO:0000256" key="5">
    <source>
        <dbReference type="ARBA" id="ARBA00022801"/>
    </source>
</evidence>
<dbReference type="GO" id="GO:0006270">
    <property type="term" value="P:DNA replication initiation"/>
    <property type="evidence" value="ECO:0007669"/>
    <property type="project" value="TreeGrafter"/>
</dbReference>
<comment type="catalytic activity">
    <reaction evidence="11 12">
        <text>ATP + H2O = ADP + phosphate + H(+)</text>
        <dbReference type="Rhea" id="RHEA:13065"/>
        <dbReference type="ChEBI" id="CHEBI:15377"/>
        <dbReference type="ChEBI" id="CHEBI:15378"/>
        <dbReference type="ChEBI" id="CHEBI:30616"/>
        <dbReference type="ChEBI" id="CHEBI:43474"/>
        <dbReference type="ChEBI" id="CHEBI:456216"/>
        <dbReference type="EC" id="5.6.2.4"/>
    </reaction>
</comment>
<evidence type="ECO:0000256" key="3">
    <source>
        <dbReference type="ARBA" id="ARBA00022723"/>
    </source>
</evidence>
<evidence type="ECO:0000259" key="14">
    <source>
        <dbReference type="PROSITE" id="PS51194"/>
    </source>
</evidence>
<evidence type="ECO:0000256" key="10">
    <source>
        <dbReference type="ARBA" id="ARBA00023235"/>
    </source>
</evidence>
<dbReference type="GO" id="GO:0016787">
    <property type="term" value="F:hydrolase activity"/>
    <property type="evidence" value="ECO:0007669"/>
    <property type="project" value="UniProtKB-KW"/>
</dbReference>
<comment type="function">
    <text evidence="12">Initiates the restart of stalled replication forks, which reloads the replicative helicase on sites other than the origin of replication. Recognizes and binds to abandoned replication forks and remodels them to uncover a helicase loading site. Promotes assembly of the primosome at these replication forks.</text>
</comment>
<comment type="caution">
    <text evidence="15">The sequence shown here is derived from an EMBL/GenBank/DDBJ whole genome shotgun (WGS) entry which is preliminary data.</text>
</comment>
<keyword evidence="16" id="KW-1185">Reference proteome</keyword>
<protein>
    <recommendedName>
        <fullName evidence="12">Replication restart protein PriA</fullName>
    </recommendedName>
    <alternativeName>
        <fullName evidence="12">ATP-dependent DNA helicase PriA</fullName>
        <ecNumber evidence="12">5.6.2.4</ecNumber>
    </alternativeName>
    <alternativeName>
        <fullName evidence="12">DNA 3'-5' helicase PriA</fullName>
    </alternativeName>
</protein>